<protein>
    <submittedName>
        <fullName evidence="4">Aldehyde dehydrogenase</fullName>
    </submittedName>
</protein>
<dbReference type="InterPro" id="IPR051020">
    <property type="entry name" value="ALDH-related_metabolic_enz"/>
</dbReference>
<dbReference type="InterPro" id="IPR016161">
    <property type="entry name" value="Ald_DH/histidinol_DH"/>
</dbReference>
<evidence type="ECO:0000259" key="3">
    <source>
        <dbReference type="Pfam" id="PF00171"/>
    </source>
</evidence>
<feature type="domain" description="Aldehyde dehydrogenase" evidence="3">
    <location>
        <begin position="23"/>
        <end position="478"/>
    </location>
</feature>
<dbReference type="RefSeq" id="WP_111869172.1">
    <property type="nucleotide sequence ID" value="NZ_QLYX01000008.1"/>
</dbReference>
<evidence type="ECO:0000256" key="1">
    <source>
        <dbReference type="ARBA" id="ARBA00009986"/>
    </source>
</evidence>
<comment type="similarity">
    <text evidence="1">Belongs to the aldehyde dehydrogenase family.</text>
</comment>
<organism evidence="4 5">
    <name type="scientific">Actinomadura craniellae</name>
    <dbReference type="NCBI Taxonomy" id="2231787"/>
    <lineage>
        <taxon>Bacteria</taxon>
        <taxon>Bacillati</taxon>
        <taxon>Actinomycetota</taxon>
        <taxon>Actinomycetes</taxon>
        <taxon>Streptosporangiales</taxon>
        <taxon>Thermomonosporaceae</taxon>
        <taxon>Actinomadura</taxon>
    </lineage>
</organism>
<dbReference type="OrthoDB" id="6882680at2"/>
<gene>
    <name evidence="4" type="ORF">DPM19_18330</name>
</gene>
<dbReference type="EMBL" id="QLYX01000008">
    <property type="protein sequence ID" value="RAY13631.1"/>
    <property type="molecule type" value="Genomic_DNA"/>
</dbReference>
<dbReference type="InterPro" id="IPR016162">
    <property type="entry name" value="Ald_DH_N"/>
</dbReference>
<dbReference type="GO" id="GO:0008911">
    <property type="term" value="F:lactaldehyde dehydrogenase (NAD+) activity"/>
    <property type="evidence" value="ECO:0007669"/>
    <property type="project" value="TreeGrafter"/>
</dbReference>
<dbReference type="PANTHER" id="PTHR42991">
    <property type="entry name" value="ALDEHYDE DEHYDROGENASE"/>
    <property type="match status" value="1"/>
</dbReference>
<name>A0A365H3F6_9ACTN</name>
<dbReference type="SUPFAM" id="SSF53720">
    <property type="entry name" value="ALDH-like"/>
    <property type="match status" value="1"/>
</dbReference>
<evidence type="ECO:0000313" key="4">
    <source>
        <dbReference type="EMBL" id="RAY13631.1"/>
    </source>
</evidence>
<accession>A0A365H3F6</accession>
<keyword evidence="5" id="KW-1185">Reference proteome</keyword>
<dbReference type="Proteomes" id="UP000251891">
    <property type="component" value="Unassembled WGS sequence"/>
</dbReference>
<dbReference type="PANTHER" id="PTHR42991:SF1">
    <property type="entry name" value="ALDEHYDE DEHYDROGENASE"/>
    <property type="match status" value="1"/>
</dbReference>
<keyword evidence="2" id="KW-0560">Oxidoreductase</keyword>
<sequence length="483" mass="50403">MTEPRFALPGMLVDGAWESVGEKGQFEVRAPYDGSLVAAVPAGGPADVDRAVIAARNALARDDFARTDRIRVLEQASAALNDRREDFATAIALESAKPIKTARVEAARAAETFAFAAAEARRLAGEVVPMDASPAGAGKTAFTLRVPVGVVAAISPFNFPLNLVAHKLAPAIAAGCPVVLKPASQTPVSALLLAELLHGLGVPAGWLNVVTGGGGTVGDALATHPDVAYVTFTGSSEVGWALVAKAPRTKVRLELGSNSPLIVDASGDWETAAAKASVAGFSHAGQSCISTQRIFVHEDIADDFVSALVTRVEGLRVGDPMDEHTDVSSLISAGETERMEQWVKEAVEAGGKVLTGGEAEHLPGGVVFRPTVIEGMPATAKVQCEEVFGPIVTITRFTSFDDALAQANDSRYGLQAGVYTAEIAKALQAAKTLSFGGVLINEVPTSRSDQQPYGGVRDSGNTREGPAYAIEEMTEIRLITLQP</sequence>
<dbReference type="InterPro" id="IPR016163">
    <property type="entry name" value="Ald_DH_C"/>
</dbReference>
<dbReference type="InterPro" id="IPR015590">
    <property type="entry name" value="Aldehyde_DH_dom"/>
</dbReference>
<dbReference type="AlphaFoldDB" id="A0A365H3F6"/>
<comment type="caution">
    <text evidence="4">The sequence shown here is derived from an EMBL/GenBank/DDBJ whole genome shotgun (WGS) entry which is preliminary data.</text>
</comment>
<dbReference type="FunFam" id="3.40.605.10:FF:000007">
    <property type="entry name" value="NAD/NADP-dependent betaine aldehyde dehydrogenase"/>
    <property type="match status" value="1"/>
</dbReference>
<dbReference type="Gene3D" id="3.40.605.10">
    <property type="entry name" value="Aldehyde Dehydrogenase, Chain A, domain 1"/>
    <property type="match status" value="1"/>
</dbReference>
<dbReference type="Gene3D" id="3.40.309.10">
    <property type="entry name" value="Aldehyde Dehydrogenase, Chain A, domain 2"/>
    <property type="match status" value="1"/>
</dbReference>
<evidence type="ECO:0000256" key="2">
    <source>
        <dbReference type="ARBA" id="ARBA00023002"/>
    </source>
</evidence>
<reference evidence="4 5" key="1">
    <citation type="submission" date="2018-06" db="EMBL/GenBank/DDBJ databases">
        <title>Actinomadura craniellae sp. nov. isolated from marine sponge Craniella sp.</title>
        <authorList>
            <person name="Li L."/>
            <person name="Xu Q.H."/>
            <person name="Lin H.W."/>
            <person name="Lu Y.H."/>
        </authorList>
    </citation>
    <scope>NUCLEOTIDE SEQUENCE [LARGE SCALE GENOMIC DNA]</scope>
    <source>
        <strain evidence="4 5">LHW63021</strain>
    </source>
</reference>
<evidence type="ECO:0000313" key="5">
    <source>
        <dbReference type="Proteomes" id="UP000251891"/>
    </source>
</evidence>
<proteinExistence type="inferred from homology"/>
<dbReference type="Pfam" id="PF00171">
    <property type="entry name" value="Aldedh"/>
    <property type="match status" value="1"/>
</dbReference>